<reference evidence="2" key="2">
    <citation type="submission" date="2015-01" db="EMBL/GenBank/DDBJ databases">
        <title>Evolutionary Origins and Diversification of the Mycorrhizal Mutualists.</title>
        <authorList>
            <consortium name="DOE Joint Genome Institute"/>
            <consortium name="Mycorrhizal Genomics Consortium"/>
            <person name="Kohler A."/>
            <person name="Kuo A."/>
            <person name="Nagy L.G."/>
            <person name="Floudas D."/>
            <person name="Copeland A."/>
            <person name="Barry K.W."/>
            <person name="Cichocki N."/>
            <person name="Veneault-Fourrey C."/>
            <person name="LaButti K."/>
            <person name="Lindquist E.A."/>
            <person name="Lipzen A."/>
            <person name="Lundell T."/>
            <person name="Morin E."/>
            <person name="Murat C."/>
            <person name="Riley R."/>
            <person name="Ohm R."/>
            <person name="Sun H."/>
            <person name="Tunlid A."/>
            <person name="Henrissat B."/>
            <person name="Grigoriev I.V."/>
            <person name="Hibbett D.S."/>
            <person name="Martin F."/>
        </authorList>
    </citation>
    <scope>NUCLEOTIDE SEQUENCE [LARGE SCALE GENOMIC DNA]</scope>
    <source>
        <strain evidence="2">MUT 4182</strain>
    </source>
</reference>
<evidence type="ECO:0000313" key="1">
    <source>
        <dbReference type="EMBL" id="KIO15402.1"/>
    </source>
</evidence>
<keyword evidence="2" id="KW-1185">Reference proteome</keyword>
<gene>
    <name evidence="1" type="ORF">M407DRAFT_35032</name>
</gene>
<dbReference type="AlphaFoldDB" id="A0A0C3L0Z9"/>
<dbReference type="Proteomes" id="UP000054248">
    <property type="component" value="Unassembled WGS sequence"/>
</dbReference>
<sequence length="61" mass="6692">MVQLPVRAQTLFVTSKSIVTSQIAETGPLKTKIPEAFAEIHIAKLHTSVTPPRASRVRPNQ</sequence>
<protein>
    <submittedName>
        <fullName evidence="1">Uncharacterized protein</fullName>
    </submittedName>
</protein>
<proteinExistence type="predicted"/>
<evidence type="ECO:0000313" key="2">
    <source>
        <dbReference type="Proteomes" id="UP000054248"/>
    </source>
</evidence>
<dbReference type="EMBL" id="KN824120">
    <property type="protein sequence ID" value="KIO15402.1"/>
    <property type="molecule type" value="Genomic_DNA"/>
</dbReference>
<reference evidence="1 2" key="1">
    <citation type="submission" date="2014-04" db="EMBL/GenBank/DDBJ databases">
        <authorList>
            <consortium name="DOE Joint Genome Institute"/>
            <person name="Kuo A."/>
            <person name="Girlanda M."/>
            <person name="Perotto S."/>
            <person name="Kohler A."/>
            <person name="Nagy L.G."/>
            <person name="Floudas D."/>
            <person name="Copeland A."/>
            <person name="Barry K.W."/>
            <person name="Cichocki N."/>
            <person name="Veneault-Fourrey C."/>
            <person name="LaButti K."/>
            <person name="Lindquist E.A."/>
            <person name="Lipzen A."/>
            <person name="Lundell T."/>
            <person name="Morin E."/>
            <person name="Murat C."/>
            <person name="Sun H."/>
            <person name="Tunlid A."/>
            <person name="Henrissat B."/>
            <person name="Grigoriev I.V."/>
            <person name="Hibbett D.S."/>
            <person name="Martin F."/>
            <person name="Nordberg H.P."/>
            <person name="Cantor M.N."/>
            <person name="Hua S.X."/>
        </authorList>
    </citation>
    <scope>NUCLEOTIDE SEQUENCE [LARGE SCALE GENOMIC DNA]</scope>
    <source>
        <strain evidence="1 2">MUT 4182</strain>
    </source>
</reference>
<dbReference type="HOGENOM" id="CLU_2924405_0_0_1"/>
<accession>A0A0C3L0Z9</accession>
<name>A0A0C3L0Z9_9AGAM</name>
<organism evidence="1 2">
    <name type="scientific">Tulasnella calospora MUT 4182</name>
    <dbReference type="NCBI Taxonomy" id="1051891"/>
    <lineage>
        <taxon>Eukaryota</taxon>
        <taxon>Fungi</taxon>
        <taxon>Dikarya</taxon>
        <taxon>Basidiomycota</taxon>
        <taxon>Agaricomycotina</taxon>
        <taxon>Agaricomycetes</taxon>
        <taxon>Cantharellales</taxon>
        <taxon>Tulasnellaceae</taxon>
        <taxon>Tulasnella</taxon>
    </lineage>
</organism>